<dbReference type="GO" id="GO:0046872">
    <property type="term" value="F:metal ion binding"/>
    <property type="evidence" value="ECO:0007669"/>
    <property type="project" value="UniProtKB-KW"/>
</dbReference>
<accession>A0A858JSH0</accession>
<keyword evidence="2" id="KW-0479">Metal-binding</keyword>
<sequence>MNSTSSAGRAGRRRAGACLIGAALLGLSALPGRAHAWGVEGHEAVAALAWHYMTPDTRTKVDAILATDHDALTAPDFIARSTWADHWRTTGHPETGAWHFINMEIDHPDMASACQAPAQGGGQACVTSQLEHFEHVLSDPATTVADRAVALKYVIHFVGDMHQPLHAADHEDRGGNCVRISLGGARTTNLHSYWDTVVVTEIDPDARHLADRLFDQISVTQKDAWQAGTVAQWAMDSFGLAKTYVYDFHPPAGCSTDGAPLSLPAGYDATARAIATRQLEKAGVRLAFVLNRDLADVSLKPAR</sequence>
<dbReference type="GO" id="GO:0004519">
    <property type="term" value="F:endonuclease activity"/>
    <property type="evidence" value="ECO:0007669"/>
    <property type="project" value="UniProtKB-KW"/>
</dbReference>
<dbReference type="SUPFAM" id="SSF48537">
    <property type="entry name" value="Phospholipase C/P1 nuclease"/>
    <property type="match status" value="1"/>
</dbReference>
<keyword evidence="4" id="KW-0378">Hydrolase</keyword>
<protein>
    <submittedName>
        <fullName evidence="7">S1/P1 Nuclease</fullName>
    </submittedName>
</protein>
<evidence type="ECO:0000313" key="8">
    <source>
        <dbReference type="Proteomes" id="UP000502533"/>
    </source>
</evidence>
<evidence type="ECO:0000256" key="1">
    <source>
        <dbReference type="ARBA" id="ARBA00022722"/>
    </source>
</evidence>
<dbReference type="AlphaFoldDB" id="A0A858JSH0"/>
<keyword evidence="5" id="KW-1015">Disulfide bond</keyword>
<keyword evidence="1" id="KW-0540">Nuclease</keyword>
<dbReference type="EMBL" id="CP050139">
    <property type="protein sequence ID" value="QIP37013.1"/>
    <property type="molecule type" value="Genomic_DNA"/>
</dbReference>
<dbReference type="Proteomes" id="UP000502533">
    <property type="component" value="Chromosome"/>
</dbReference>
<dbReference type="Pfam" id="PF02265">
    <property type="entry name" value="S1-P1_nuclease"/>
    <property type="match status" value="1"/>
</dbReference>
<name>A0A858JSH0_9PROT</name>
<dbReference type="KEGG" id="kre:GWK63_07960"/>
<reference evidence="7 8" key="1">
    <citation type="submission" date="2020-03" db="EMBL/GenBank/DDBJ databases">
        <title>Isolation of cellulose-producing strains, genome characterization and application of the synthesized cellulose films as an economical and sustainable material for piezoelectric sensor construction.</title>
        <authorList>
            <person name="Mangayil R.K."/>
        </authorList>
    </citation>
    <scope>NUCLEOTIDE SEQUENCE [LARGE SCALE GENOMIC DNA]</scope>
    <source>
        <strain evidence="7 8">ENS 9a1a</strain>
    </source>
</reference>
<dbReference type="GO" id="GO:0003676">
    <property type="term" value="F:nucleic acid binding"/>
    <property type="evidence" value="ECO:0007669"/>
    <property type="project" value="InterPro"/>
</dbReference>
<proteinExistence type="predicted"/>
<evidence type="ECO:0000313" key="7">
    <source>
        <dbReference type="EMBL" id="QIP37013.1"/>
    </source>
</evidence>
<dbReference type="InterPro" id="IPR008947">
    <property type="entry name" value="PLipase_C/P1_nuclease_dom_sf"/>
</dbReference>
<dbReference type="InterPro" id="IPR003154">
    <property type="entry name" value="S1/P1nuclease"/>
</dbReference>
<organism evidence="7 8">
    <name type="scientific">Komagataeibacter rhaeticus</name>
    <dbReference type="NCBI Taxonomy" id="215221"/>
    <lineage>
        <taxon>Bacteria</taxon>
        <taxon>Pseudomonadati</taxon>
        <taxon>Pseudomonadota</taxon>
        <taxon>Alphaproteobacteria</taxon>
        <taxon>Acetobacterales</taxon>
        <taxon>Acetobacteraceae</taxon>
        <taxon>Komagataeibacter</taxon>
    </lineage>
</organism>
<dbReference type="Gene3D" id="1.10.575.10">
    <property type="entry name" value="P1 Nuclease"/>
    <property type="match status" value="1"/>
</dbReference>
<keyword evidence="6" id="KW-0325">Glycoprotein</keyword>
<dbReference type="PANTHER" id="PTHR33146:SF26">
    <property type="entry name" value="ENDONUCLEASE 4"/>
    <property type="match status" value="1"/>
</dbReference>
<evidence type="ECO:0000256" key="6">
    <source>
        <dbReference type="ARBA" id="ARBA00023180"/>
    </source>
</evidence>
<keyword evidence="3" id="KW-0255">Endonuclease</keyword>
<evidence type="ECO:0000256" key="4">
    <source>
        <dbReference type="ARBA" id="ARBA00022801"/>
    </source>
</evidence>
<keyword evidence="8" id="KW-1185">Reference proteome</keyword>
<dbReference type="GO" id="GO:0016788">
    <property type="term" value="F:hydrolase activity, acting on ester bonds"/>
    <property type="evidence" value="ECO:0007669"/>
    <property type="project" value="InterPro"/>
</dbReference>
<evidence type="ECO:0000256" key="2">
    <source>
        <dbReference type="ARBA" id="ARBA00022723"/>
    </source>
</evidence>
<gene>
    <name evidence="7" type="ORF">GWK63_07960</name>
</gene>
<dbReference type="GO" id="GO:0006308">
    <property type="term" value="P:DNA catabolic process"/>
    <property type="evidence" value="ECO:0007669"/>
    <property type="project" value="InterPro"/>
</dbReference>
<evidence type="ECO:0000256" key="5">
    <source>
        <dbReference type="ARBA" id="ARBA00023157"/>
    </source>
</evidence>
<evidence type="ECO:0000256" key="3">
    <source>
        <dbReference type="ARBA" id="ARBA00022759"/>
    </source>
</evidence>
<dbReference type="PANTHER" id="PTHR33146">
    <property type="entry name" value="ENDONUCLEASE 4"/>
    <property type="match status" value="1"/>
</dbReference>
<dbReference type="CDD" id="cd11010">
    <property type="entry name" value="S1-P1_nuclease"/>
    <property type="match status" value="1"/>
</dbReference>